<evidence type="ECO:0000256" key="6">
    <source>
        <dbReference type="ARBA" id="ARBA00023242"/>
    </source>
</evidence>
<dbReference type="AlphaFoldDB" id="K3Y9R0"/>
<evidence type="ECO:0000256" key="1">
    <source>
        <dbReference type="ARBA" id="ARBA00004123"/>
    </source>
</evidence>
<dbReference type="STRING" id="4555.K3Y9R0"/>
<organism evidence="8 9">
    <name type="scientific">Setaria italica</name>
    <name type="common">Foxtail millet</name>
    <name type="synonym">Panicum italicum</name>
    <dbReference type="NCBI Taxonomy" id="4555"/>
    <lineage>
        <taxon>Eukaryota</taxon>
        <taxon>Viridiplantae</taxon>
        <taxon>Streptophyta</taxon>
        <taxon>Embryophyta</taxon>
        <taxon>Tracheophyta</taxon>
        <taxon>Spermatophyta</taxon>
        <taxon>Magnoliopsida</taxon>
        <taxon>Liliopsida</taxon>
        <taxon>Poales</taxon>
        <taxon>Poaceae</taxon>
        <taxon>PACMAD clade</taxon>
        <taxon>Panicoideae</taxon>
        <taxon>Panicodae</taxon>
        <taxon>Paniceae</taxon>
        <taxon>Cenchrinae</taxon>
        <taxon>Setaria</taxon>
    </lineage>
</organism>
<keyword evidence="9" id="KW-1185">Reference proteome</keyword>
<dbReference type="GO" id="GO:0071821">
    <property type="term" value="C:FANCM-MHF complex"/>
    <property type="evidence" value="ECO:0000318"/>
    <property type="project" value="GO_Central"/>
</dbReference>
<accession>K3Y9R0</accession>
<dbReference type="GO" id="GO:0051382">
    <property type="term" value="P:kinetochore assembly"/>
    <property type="evidence" value="ECO:0007669"/>
    <property type="project" value="InterPro"/>
</dbReference>
<dbReference type="PANTHER" id="PTHR28680:SF1">
    <property type="entry name" value="CENTROMERE PROTEIN X"/>
    <property type="match status" value="1"/>
</dbReference>
<dbReference type="Gramene" id="KQK97102">
    <property type="protein sequence ID" value="KQK97102"/>
    <property type="gene ID" value="SETIT_010954mg"/>
</dbReference>
<keyword evidence="4" id="KW-0238">DNA-binding</keyword>
<dbReference type="Gene3D" id="6.10.130.30">
    <property type="match status" value="1"/>
</dbReference>
<keyword evidence="6" id="KW-0539">Nucleus</keyword>
<dbReference type="EnsemblPlants" id="KQK97103">
    <property type="protein sequence ID" value="KQK97103"/>
    <property type="gene ID" value="SETIT_010954mg"/>
</dbReference>
<dbReference type="InterPro" id="IPR018552">
    <property type="entry name" value="CENP-X"/>
</dbReference>
<evidence type="ECO:0000256" key="7">
    <source>
        <dbReference type="SAM" id="MobiDB-lite"/>
    </source>
</evidence>
<evidence type="ECO:0000256" key="5">
    <source>
        <dbReference type="ARBA" id="ARBA00023204"/>
    </source>
</evidence>
<dbReference type="Gramene" id="KQK97103">
    <property type="protein sequence ID" value="KQK97103"/>
    <property type="gene ID" value="SETIT_010954mg"/>
</dbReference>
<dbReference type="Proteomes" id="UP000004995">
    <property type="component" value="Unassembled WGS sequence"/>
</dbReference>
<evidence type="ECO:0000256" key="2">
    <source>
        <dbReference type="ARBA" id="ARBA00009359"/>
    </source>
</evidence>
<dbReference type="Pfam" id="PF09415">
    <property type="entry name" value="CENP-X"/>
    <property type="match status" value="1"/>
</dbReference>
<reference evidence="9" key="1">
    <citation type="journal article" date="2012" name="Nat. Biotechnol.">
        <title>Reference genome sequence of the model plant Setaria.</title>
        <authorList>
            <person name="Bennetzen J.L."/>
            <person name="Schmutz J."/>
            <person name="Wang H."/>
            <person name="Percifield R."/>
            <person name="Hawkins J."/>
            <person name="Pontaroli A.C."/>
            <person name="Estep M."/>
            <person name="Feng L."/>
            <person name="Vaughn J.N."/>
            <person name="Grimwood J."/>
            <person name="Jenkins J."/>
            <person name="Barry K."/>
            <person name="Lindquist E."/>
            <person name="Hellsten U."/>
            <person name="Deshpande S."/>
            <person name="Wang X."/>
            <person name="Wu X."/>
            <person name="Mitros T."/>
            <person name="Triplett J."/>
            <person name="Yang X."/>
            <person name="Ye C.Y."/>
            <person name="Mauro-Herrera M."/>
            <person name="Wang L."/>
            <person name="Li P."/>
            <person name="Sharma M."/>
            <person name="Sharma R."/>
            <person name="Ronald P.C."/>
            <person name="Panaud O."/>
            <person name="Kellogg E.A."/>
            <person name="Brutnell T.P."/>
            <person name="Doust A.N."/>
            <person name="Tuskan G.A."/>
            <person name="Rokhsar D."/>
            <person name="Devos K.M."/>
        </authorList>
    </citation>
    <scope>NUCLEOTIDE SEQUENCE [LARGE SCALE GENOMIC DNA]</scope>
    <source>
        <strain evidence="9">cv. Yugu1</strain>
    </source>
</reference>
<reference evidence="8" key="2">
    <citation type="submission" date="2018-08" db="UniProtKB">
        <authorList>
            <consortium name="EnsemblPlants"/>
        </authorList>
    </citation>
    <scope>IDENTIFICATION</scope>
    <source>
        <strain evidence="8">Yugu1</strain>
    </source>
</reference>
<dbReference type="GO" id="GO:0006281">
    <property type="term" value="P:DNA repair"/>
    <property type="evidence" value="ECO:0007669"/>
    <property type="project" value="UniProtKB-KW"/>
</dbReference>
<comment type="subcellular location">
    <subcellularLocation>
        <location evidence="1">Nucleus</location>
    </subcellularLocation>
</comment>
<comment type="similarity">
    <text evidence="2">Belongs to the CENP-X/MHF2 family.</text>
</comment>
<dbReference type="GO" id="GO:0000712">
    <property type="term" value="P:resolution of meiotic recombination intermediates"/>
    <property type="evidence" value="ECO:0000318"/>
    <property type="project" value="GO_Central"/>
</dbReference>
<name>K3Y9R0_SETIT</name>
<dbReference type="EMBL" id="AGNK02004326">
    <property type="status" value="NOT_ANNOTATED_CDS"/>
    <property type="molecule type" value="Genomic_DNA"/>
</dbReference>
<dbReference type="EnsemblPlants" id="KQK97102">
    <property type="protein sequence ID" value="KQK97102"/>
    <property type="gene ID" value="SETIT_010954mg"/>
</dbReference>
<proteinExistence type="inferred from homology"/>
<dbReference type="HOGENOM" id="CLU_1162816_0_0_1"/>
<dbReference type="CDD" id="cd22921">
    <property type="entry name" value="HFD_CENP-X"/>
    <property type="match status" value="1"/>
</dbReference>
<dbReference type="eggNOG" id="ENOG502S5FD">
    <property type="taxonomic scope" value="Eukaryota"/>
</dbReference>
<evidence type="ECO:0000256" key="4">
    <source>
        <dbReference type="ARBA" id="ARBA00023125"/>
    </source>
</evidence>
<sequence length="239" mass="26231">MPSRSSAKRTLPANCSSDNHAWQWWGRIIKVPNGHKSETARVARGRTARPIESGRNAQFGIQCSALSIITSQPHRRHFRGTFDIHDRMGLKRPLYGGPLQSYVAVVAYKAVVAIGGGGRAVPAKLQAAMDKDATVGNSRAAETFDPDLIHAIFKLVWRRRAEKGAGGNEDIDVEPAPETSRRNRSTTANASALKVSCELLRIFVTEAIQRSAFIAEAEDATVIEPTHLERVLPQLLLDF</sequence>
<evidence type="ECO:0008006" key="10">
    <source>
        <dbReference type="Google" id="ProtNLM"/>
    </source>
</evidence>
<feature type="region of interest" description="Disordered" evidence="7">
    <location>
        <begin position="166"/>
        <end position="187"/>
    </location>
</feature>
<evidence type="ECO:0000313" key="8">
    <source>
        <dbReference type="EnsemblPlants" id="KQK97103"/>
    </source>
</evidence>
<dbReference type="PANTHER" id="PTHR28680">
    <property type="entry name" value="CENTROMERE PROTEIN X"/>
    <property type="match status" value="1"/>
</dbReference>
<dbReference type="GO" id="GO:0003677">
    <property type="term" value="F:DNA binding"/>
    <property type="evidence" value="ECO:0007669"/>
    <property type="project" value="UniProtKB-KW"/>
</dbReference>
<protein>
    <recommendedName>
        <fullName evidence="10">Centromere protein X</fullName>
    </recommendedName>
</protein>
<dbReference type="GO" id="GO:0031297">
    <property type="term" value="P:replication fork processing"/>
    <property type="evidence" value="ECO:0000318"/>
    <property type="project" value="GO_Central"/>
</dbReference>
<keyword evidence="5" id="KW-0234">DNA repair</keyword>
<keyword evidence="3" id="KW-0227">DNA damage</keyword>
<evidence type="ECO:0000256" key="3">
    <source>
        <dbReference type="ARBA" id="ARBA00022763"/>
    </source>
</evidence>
<evidence type="ECO:0000313" key="9">
    <source>
        <dbReference type="Proteomes" id="UP000004995"/>
    </source>
</evidence>